<dbReference type="Gene3D" id="3.40.50.300">
    <property type="entry name" value="P-loop containing nucleotide triphosphate hydrolases"/>
    <property type="match status" value="1"/>
</dbReference>
<dbReference type="EMBL" id="FNOU01000018">
    <property type="protein sequence ID" value="SDY15570.1"/>
    <property type="molecule type" value="Genomic_DNA"/>
</dbReference>
<dbReference type="OrthoDB" id="384098at2"/>
<dbReference type="RefSeq" id="WP_090246157.1">
    <property type="nucleotide sequence ID" value="NZ_FNOU01000018.1"/>
</dbReference>
<gene>
    <name evidence="1" type="ORF">SAMN04488579_1186</name>
</gene>
<dbReference type="InterPro" id="IPR027417">
    <property type="entry name" value="P-loop_NTPase"/>
</dbReference>
<sequence length="230" mass="25563">MNNKRKMVICLADFVVEVNHQYSALQKQCEGYKTEDYSEVDLSVCIEPEDIHKEAESLAAYRQIGEGLPAYDALILHAAVVAVDGWGYAFLAPSGTGKSTHVALWRKFFGEKAIIVNGDKPIVRRRNGVFYAYGTPWCGKEGWQTNMGVPLAGLCFLHRGTTNRIAPVEGGSVVSALLNQVYRPRDRAMLKDTLDLLEDLLKKVPCYALWCDRTLEAAQVAYGGMVKDED</sequence>
<dbReference type="AlphaFoldDB" id="A0A1H3HJN0"/>
<protein>
    <recommendedName>
        <fullName evidence="3">SynChlorMet cassette protein ScmC</fullName>
    </recommendedName>
</protein>
<keyword evidence="2" id="KW-1185">Reference proteome</keyword>
<proteinExistence type="predicted"/>
<organism evidence="1 2">
    <name type="scientific">Eubacterium barkeri</name>
    <name type="common">Clostridium barkeri</name>
    <dbReference type="NCBI Taxonomy" id="1528"/>
    <lineage>
        <taxon>Bacteria</taxon>
        <taxon>Bacillati</taxon>
        <taxon>Bacillota</taxon>
        <taxon>Clostridia</taxon>
        <taxon>Eubacteriales</taxon>
        <taxon>Eubacteriaceae</taxon>
        <taxon>Eubacterium</taxon>
    </lineage>
</organism>
<reference evidence="2" key="1">
    <citation type="submission" date="2016-10" db="EMBL/GenBank/DDBJ databases">
        <authorList>
            <person name="Varghese N."/>
            <person name="Submissions S."/>
        </authorList>
    </citation>
    <scope>NUCLEOTIDE SEQUENCE [LARGE SCALE GENOMIC DNA]</scope>
    <source>
        <strain evidence="2">VPI 5359</strain>
    </source>
</reference>
<dbReference type="Proteomes" id="UP000199652">
    <property type="component" value="Unassembled WGS sequence"/>
</dbReference>
<evidence type="ECO:0000313" key="1">
    <source>
        <dbReference type="EMBL" id="SDY15570.1"/>
    </source>
</evidence>
<dbReference type="STRING" id="1528.SAMN04488579_1186"/>
<evidence type="ECO:0000313" key="2">
    <source>
        <dbReference type="Proteomes" id="UP000199652"/>
    </source>
</evidence>
<dbReference type="SUPFAM" id="SSF53795">
    <property type="entry name" value="PEP carboxykinase-like"/>
    <property type="match status" value="1"/>
</dbReference>
<name>A0A1H3HJN0_EUBBA</name>
<accession>A0A1H3HJN0</accession>
<evidence type="ECO:0008006" key="3">
    <source>
        <dbReference type="Google" id="ProtNLM"/>
    </source>
</evidence>